<dbReference type="InterPro" id="IPR009003">
    <property type="entry name" value="Peptidase_S1_PA"/>
</dbReference>
<accession>A0ABD0T873</accession>
<evidence type="ECO:0000256" key="9">
    <source>
        <dbReference type="RuleBase" id="RU366078"/>
    </source>
</evidence>
<dbReference type="InterPro" id="IPR001254">
    <property type="entry name" value="Trypsin_dom"/>
</dbReference>
<dbReference type="Pfam" id="PF00089">
    <property type="entry name" value="Trypsin"/>
    <property type="match status" value="1"/>
</dbReference>
<dbReference type="InterPro" id="IPR051487">
    <property type="entry name" value="Ser/Thr_Proteases_Immune/Dev"/>
</dbReference>
<dbReference type="GO" id="GO:0005576">
    <property type="term" value="C:extracellular region"/>
    <property type="evidence" value="ECO:0007669"/>
    <property type="project" value="UniProtKB-SubCell"/>
</dbReference>
<dbReference type="EC" id="3.4.21.-" evidence="8"/>
<keyword evidence="3 8" id="KW-0378">Hydrolase</keyword>
<dbReference type="InterPro" id="IPR033116">
    <property type="entry name" value="TRYPSIN_SER"/>
</dbReference>
<dbReference type="PROSITE" id="PS50240">
    <property type="entry name" value="TRYPSIN_DOM"/>
    <property type="match status" value="1"/>
</dbReference>
<evidence type="ECO:0000256" key="6">
    <source>
        <dbReference type="ARBA" id="ARBA00023180"/>
    </source>
</evidence>
<evidence type="ECO:0000256" key="3">
    <source>
        <dbReference type="ARBA" id="ARBA00022801"/>
    </source>
</evidence>
<comment type="similarity">
    <text evidence="7 9">Belongs to the peptidase S1 family. CLIP subfamily.</text>
</comment>
<evidence type="ECO:0000256" key="7">
    <source>
        <dbReference type="ARBA" id="ARBA00024195"/>
    </source>
</evidence>
<keyword evidence="6" id="KW-0325">Glycoprotein</keyword>
<evidence type="ECO:0000313" key="12">
    <source>
        <dbReference type="EMBL" id="KAL0839567.1"/>
    </source>
</evidence>
<dbReference type="SMART" id="SM00680">
    <property type="entry name" value="CLIP"/>
    <property type="match status" value="1"/>
</dbReference>
<dbReference type="CDD" id="cd00190">
    <property type="entry name" value="Tryp_SPc"/>
    <property type="match status" value="1"/>
</dbReference>
<evidence type="ECO:0000256" key="2">
    <source>
        <dbReference type="ARBA" id="ARBA00022729"/>
    </source>
</evidence>
<dbReference type="PANTHER" id="PTHR24256">
    <property type="entry name" value="TRYPTASE-RELATED"/>
    <property type="match status" value="1"/>
</dbReference>
<keyword evidence="1 8" id="KW-0645">Protease</keyword>
<feature type="signal peptide" evidence="9">
    <location>
        <begin position="1"/>
        <end position="19"/>
    </location>
</feature>
<organism evidence="12 13">
    <name type="scientific">Loxostege sticticalis</name>
    <name type="common">Beet webworm moth</name>
    <dbReference type="NCBI Taxonomy" id="481309"/>
    <lineage>
        <taxon>Eukaryota</taxon>
        <taxon>Metazoa</taxon>
        <taxon>Ecdysozoa</taxon>
        <taxon>Arthropoda</taxon>
        <taxon>Hexapoda</taxon>
        <taxon>Insecta</taxon>
        <taxon>Pterygota</taxon>
        <taxon>Neoptera</taxon>
        <taxon>Endopterygota</taxon>
        <taxon>Lepidoptera</taxon>
        <taxon>Glossata</taxon>
        <taxon>Ditrysia</taxon>
        <taxon>Pyraloidea</taxon>
        <taxon>Crambidae</taxon>
        <taxon>Pyraustinae</taxon>
        <taxon>Loxostege</taxon>
    </lineage>
</organism>
<dbReference type="InterPro" id="IPR022700">
    <property type="entry name" value="CLIP"/>
</dbReference>
<protein>
    <recommendedName>
        <fullName evidence="9">CLIP domain-containing serine protease</fullName>
        <ecNumber evidence="8">3.4.21.-</ecNumber>
    </recommendedName>
</protein>
<evidence type="ECO:0000259" key="10">
    <source>
        <dbReference type="PROSITE" id="PS50240"/>
    </source>
</evidence>
<evidence type="ECO:0000259" key="11">
    <source>
        <dbReference type="PROSITE" id="PS51888"/>
    </source>
</evidence>
<dbReference type="InterPro" id="IPR043504">
    <property type="entry name" value="Peptidase_S1_PA_chymotrypsin"/>
</dbReference>
<dbReference type="InterPro" id="IPR001314">
    <property type="entry name" value="Peptidase_S1A"/>
</dbReference>
<feature type="domain" description="Peptidase S1" evidence="10">
    <location>
        <begin position="124"/>
        <end position="379"/>
    </location>
</feature>
<dbReference type="Gene3D" id="3.30.1640.30">
    <property type="match status" value="1"/>
</dbReference>
<comment type="domain">
    <text evidence="9">The clip domain consists of 35-55 residues which are 'knitted' together usually by 3 conserved disulfide bonds forming a clip-like compact structure.</text>
</comment>
<comment type="subcellular location">
    <subcellularLocation>
        <location evidence="9">Secreted</location>
    </subcellularLocation>
</comment>
<dbReference type="GO" id="GO:0004252">
    <property type="term" value="F:serine-type endopeptidase activity"/>
    <property type="evidence" value="ECO:0007669"/>
    <property type="project" value="UniProtKB-UniRule"/>
</dbReference>
<sequence>MFMWCFFVVWCVTFQNVLSEDAEVCRAILGGQTGICVPLPSCPQYVELLKELTTTEEGLNITQMSRCGFDGLNVKVCCPYKSTVNNTLHKPARTDSYDFVDEFPSSCGTTKTWKAYCKYPVAFLLNGKPAYKGISRWMALLGYNDDSRVWKCGGSIITQRHILTAGHCIKNSLYVVRLGEINLDEKERFISDPQPIDYLVKRSIRHENYSKFHNDIGLVVLEEQIMFTEHISPVCLPLPSYHRRNTELFEHGTVTGWGMTEKNEASLQLLYASVKLYDNDDCRQIYTTNITNTTVTIDERVLCAGEDKTDSCKGDSGGPLVWSYCVGPDEDDKPGYYIGEVLYFQAGIVSYGFKCEMSRFKGVYTNVEYFLPWIEEKVLGKRN</sequence>
<proteinExistence type="inferred from homology"/>
<comment type="caution">
    <text evidence="12">The sequence shown here is derived from an EMBL/GenBank/DDBJ whole genome shotgun (WGS) entry which is preliminary data.</text>
</comment>
<dbReference type="GO" id="GO:0006508">
    <property type="term" value="P:proteolysis"/>
    <property type="evidence" value="ECO:0007669"/>
    <property type="project" value="UniProtKB-KW"/>
</dbReference>
<dbReference type="SMART" id="SM00020">
    <property type="entry name" value="Tryp_SPc"/>
    <property type="match status" value="1"/>
</dbReference>
<dbReference type="PRINTS" id="PR00722">
    <property type="entry name" value="CHYMOTRYPSIN"/>
</dbReference>
<evidence type="ECO:0000256" key="1">
    <source>
        <dbReference type="ARBA" id="ARBA00022670"/>
    </source>
</evidence>
<gene>
    <name evidence="12" type="ORF">ABMA28_016260</name>
</gene>
<feature type="chain" id="PRO_5044527090" description="CLIP domain-containing serine protease" evidence="9">
    <location>
        <begin position="20"/>
        <end position="383"/>
    </location>
</feature>
<dbReference type="SUPFAM" id="SSF50494">
    <property type="entry name" value="Trypsin-like serine proteases"/>
    <property type="match status" value="1"/>
</dbReference>
<dbReference type="AlphaFoldDB" id="A0ABD0T873"/>
<evidence type="ECO:0000256" key="8">
    <source>
        <dbReference type="RuleBase" id="RU363034"/>
    </source>
</evidence>
<dbReference type="Proteomes" id="UP001549921">
    <property type="component" value="Unassembled WGS sequence"/>
</dbReference>
<dbReference type="FunFam" id="2.40.10.10:FF:000028">
    <property type="entry name" value="Serine protease easter"/>
    <property type="match status" value="1"/>
</dbReference>
<dbReference type="InterPro" id="IPR038565">
    <property type="entry name" value="CLIP_sf"/>
</dbReference>
<keyword evidence="9" id="KW-0964">Secreted</keyword>
<dbReference type="PROSITE" id="PS00135">
    <property type="entry name" value="TRYPSIN_SER"/>
    <property type="match status" value="1"/>
</dbReference>
<keyword evidence="2 9" id="KW-0732">Signal</keyword>
<keyword evidence="5" id="KW-1015">Disulfide bond</keyword>
<keyword evidence="4 8" id="KW-0720">Serine protease</keyword>
<dbReference type="Pfam" id="PF12032">
    <property type="entry name" value="CLIP"/>
    <property type="match status" value="1"/>
</dbReference>
<dbReference type="PROSITE" id="PS51888">
    <property type="entry name" value="CLIP"/>
    <property type="match status" value="1"/>
</dbReference>
<name>A0ABD0T873_LOXSC</name>
<reference evidence="12 13" key="1">
    <citation type="submission" date="2024-06" db="EMBL/GenBank/DDBJ databases">
        <title>A chromosome-level genome assembly of beet webworm, Loxostege sticticalis.</title>
        <authorList>
            <person name="Zhang Y."/>
        </authorList>
    </citation>
    <scope>NUCLEOTIDE SEQUENCE [LARGE SCALE GENOMIC DNA]</scope>
    <source>
        <strain evidence="12">AQ028</strain>
        <tissue evidence="12">Male pupae</tissue>
    </source>
</reference>
<evidence type="ECO:0000256" key="5">
    <source>
        <dbReference type="ARBA" id="ARBA00023157"/>
    </source>
</evidence>
<evidence type="ECO:0000256" key="4">
    <source>
        <dbReference type="ARBA" id="ARBA00022825"/>
    </source>
</evidence>
<dbReference type="Gene3D" id="2.40.10.10">
    <property type="entry name" value="Trypsin-like serine proteases"/>
    <property type="match status" value="2"/>
</dbReference>
<dbReference type="PROSITE" id="PS00134">
    <property type="entry name" value="TRYPSIN_HIS"/>
    <property type="match status" value="1"/>
</dbReference>
<dbReference type="InterPro" id="IPR018114">
    <property type="entry name" value="TRYPSIN_HIS"/>
</dbReference>
<evidence type="ECO:0000313" key="13">
    <source>
        <dbReference type="Proteomes" id="UP001549921"/>
    </source>
</evidence>
<dbReference type="EMBL" id="JBEDNZ010000008">
    <property type="protein sequence ID" value="KAL0839567.1"/>
    <property type="molecule type" value="Genomic_DNA"/>
</dbReference>
<feature type="domain" description="Clip" evidence="11">
    <location>
        <begin position="24"/>
        <end position="78"/>
    </location>
</feature>